<dbReference type="Proteomes" id="UP000663801">
    <property type="component" value="Unassembled WGS sequence"/>
</dbReference>
<reference evidence="2" key="1">
    <citation type="submission" date="2021-01" db="EMBL/GenBank/DDBJ databases">
        <title>KCTC 19127 draft genome.</title>
        <authorList>
            <person name="An D."/>
        </authorList>
    </citation>
    <scope>NUCLEOTIDE SEQUENCE</scope>
    <source>
        <strain evidence="2">KCTC 19127</strain>
    </source>
</reference>
<protein>
    <submittedName>
        <fullName evidence="2">NAD(P)H-binding protein</fullName>
    </submittedName>
</protein>
<gene>
    <name evidence="2" type="ORF">JL107_06830</name>
</gene>
<dbReference type="Pfam" id="PF01370">
    <property type="entry name" value="Epimerase"/>
    <property type="match status" value="1"/>
</dbReference>
<dbReference type="InterPro" id="IPR036291">
    <property type="entry name" value="NAD(P)-bd_dom_sf"/>
</dbReference>
<name>A0A938YJ99_9ACTN</name>
<proteinExistence type="predicted"/>
<dbReference type="EMBL" id="JAERWL010000006">
    <property type="protein sequence ID" value="MBM9476154.1"/>
    <property type="molecule type" value="Genomic_DNA"/>
</dbReference>
<organism evidence="2 3">
    <name type="scientific">Nakamurella flavida</name>
    <dbReference type="NCBI Taxonomy" id="363630"/>
    <lineage>
        <taxon>Bacteria</taxon>
        <taxon>Bacillati</taxon>
        <taxon>Actinomycetota</taxon>
        <taxon>Actinomycetes</taxon>
        <taxon>Nakamurellales</taxon>
        <taxon>Nakamurellaceae</taxon>
        <taxon>Nakamurella</taxon>
    </lineage>
</organism>
<comment type="caution">
    <text evidence="2">The sequence shown here is derived from an EMBL/GenBank/DDBJ whole genome shotgun (WGS) entry which is preliminary data.</text>
</comment>
<evidence type="ECO:0000313" key="2">
    <source>
        <dbReference type="EMBL" id="MBM9476154.1"/>
    </source>
</evidence>
<evidence type="ECO:0000313" key="3">
    <source>
        <dbReference type="Proteomes" id="UP000663801"/>
    </source>
</evidence>
<dbReference type="RefSeq" id="WP_205256244.1">
    <property type="nucleotide sequence ID" value="NZ_BAAAPV010000003.1"/>
</dbReference>
<dbReference type="PANTHER" id="PTHR32487:SF0">
    <property type="entry name" value="3-OXO-DELTA(4,5)-STEROID 5-BETA-REDUCTASE"/>
    <property type="match status" value="1"/>
</dbReference>
<keyword evidence="3" id="KW-1185">Reference proteome</keyword>
<dbReference type="SUPFAM" id="SSF51735">
    <property type="entry name" value="NAD(P)-binding Rossmann-fold domains"/>
    <property type="match status" value="1"/>
</dbReference>
<feature type="domain" description="NAD-dependent epimerase/dehydratase" evidence="1">
    <location>
        <begin position="7"/>
        <end position="243"/>
    </location>
</feature>
<dbReference type="AlphaFoldDB" id="A0A938YJ99"/>
<evidence type="ECO:0000259" key="1">
    <source>
        <dbReference type="Pfam" id="PF01370"/>
    </source>
</evidence>
<accession>A0A938YJ99</accession>
<dbReference type="PANTHER" id="PTHR32487">
    <property type="entry name" value="3-OXO-DELTA(4,5)-STEROID 5-BETA-REDUCTASE"/>
    <property type="match status" value="1"/>
</dbReference>
<sequence length="366" mass="40225">MADRKRVLVLGATGTVGGAAARRFLADEEFEVVAVSRRTPGYAPHERLRHVAVDLTDAAAVAEAVGSVGPITQVVYAALFEQPSLVSGWTDPAQRATNDLMFRNVLAGLRDSPVEHLSLLQGTKAYGFHVGRMRVPAKESQPRVEHPNFYWLQEDALTAAAAERGLGYTIWRPQAIFGDQIGVAMNMVPVIGAYAAIRAELGQPFSYPGGHLYPVEAVDARLLANAMHWAARAPAARDQTFNITNGDVFAWPDIWPAFAEMLGVPVGPDERLGLATWLPEHADVWDRVVRRHDLMPTTLDQVLGYSHEFADEMLAYTPDGSVHRARSAPLFMSTVKLRKAGFTEVVDTEEMFADLFGMLRARRVLP</sequence>
<dbReference type="Gene3D" id="3.40.50.720">
    <property type="entry name" value="NAD(P)-binding Rossmann-like Domain"/>
    <property type="match status" value="1"/>
</dbReference>
<dbReference type="InterPro" id="IPR001509">
    <property type="entry name" value="Epimerase_deHydtase"/>
</dbReference>